<evidence type="ECO:0000256" key="1">
    <source>
        <dbReference type="SAM" id="MobiDB-lite"/>
    </source>
</evidence>
<feature type="region of interest" description="Disordered" evidence="1">
    <location>
        <begin position="1"/>
        <end position="21"/>
    </location>
</feature>
<comment type="caution">
    <text evidence="3">The sequence shown here is derived from an EMBL/GenBank/DDBJ whole genome shotgun (WGS) entry which is preliminary data.</text>
</comment>
<dbReference type="Gene3D" id="3.40.50.1820">
    <property type="entry name" value="alpha/beta hydrolase"/>
    <property type="match status" value="1"/>
</dbReference>
<feature type="domain" description="KANL3/Tex30 alpha/beta hydrolase-like" evidence="2">
    <location>
        <begin position="76"/>
        <end position="280"/>
    </location>
</feature>
<accession>A0AAP4U3J1</accession>
<dbReference type="EMBL" id="JAUORK010000041">
    <property type="protein sequence ID" value="MDO6673916.1"/>
    <property type="molecule type" value="Genomic_DNA"/>
</dbReference>
<sequence>MPAVTSSSDEDANASNTAEVPSPYAEEGFRVASLADVASELAARQTMSHDALAARGPWRGWLAELGPLEIHGRPGRALLLHAHGAGAGRETDFHQQFGAACLMQDMAWLAFDFGYLVRMRCESRRRPPPRLSGLIEEMARWCQALMACVAAVDSLRSLPWLVGGKSMGSRVASHLLVELTQAAHAPLPVGWYALGYPFHPTGKPDKLRIDHLPDIPMAGLICQGSRDPFGTREEVTEYPLPESLILHWLNDGEHDFKPRKASGETREGLISRAAQALANHPALGGKRQ</sequence>
<feature type="compositionally biased region" description="Polar residues" evidence="1">
    <location>
        <begin position="1"/>
        <end position="19"/>
    </location>
</feature>
<proteinExistence type="predicted"/>
<evidence type="ECO:0000259" key="2">
    <source>
        <dbReference type="Pfam" id="PF20408"/>
    </source>
</evidence>
<protein>
    <submittedName>
        <fullName evidence="3">Dienelactone hydrolase</fullName>
    </submittedName>
</protein>
<reference evidence="3" key="1">
    <citation type="submission" date="2023-07" db="EMBL/GenBank/DDBJ databases">
        <title>Genome content predicts the carbon catabolic preferences of heterotrophic bacteria.</title>
        <authorList>
            <person name="Gralka M."/>
        </authorList>
    </citation>
    <scope>NUCLEOTIDE SEQUENCE</scope>
    <source>
        <strain evidence="3">C2R13</strain>
    </source>
</reference>
<evidence type="ECO:0000313" key="3">
    <source>
        <dbReference type="EMBL" id="MDO6673916.1"/>
    </source>
</evidence>
<dbReference type="InterPro" id="IPR046879">
    <property type="entry name" value="KANL3/Tex30_Abhydrolase"/>
</dbReference>
<evidence type="ECO:0000313" key="4">
    <source>
        <dbReference type="Proteomes" id="UP001170481"/>
    </source>
</evidence>
<dbReference type="GO" id="GO:0016787">
    <property type="term" value="F:hydrolase activity"/>
    <property type="evidence" value="ECO:0007669"/>
    <property type="project" value="UniProtKB-KW"/>
</dbReference>
<dbReference type="Proteomes" id="UP001170481">
    <property type="component" value="Unassembled WGS sequence"/>
</dbReference>
<dbReference type="AlphaFoldDB" id="A0AAP4U3J1"/>
<dbReference type="Pfam" id="PF20408">
    <property type="entry name" value="Abhydrolase_11"/>
    <property type="match status" value="1"/>
</dbReference>
<keyword evidence="3" id="KW-0378">Hydrolase</keyword>
<name>A0AAP4U3J1_9GAMM</name>
<organism evidence="3 4">
    <name type="scientific">Cobetia amphilecti</name>
    <dbReference type="NCBI Taxonomy" id="1055104"/>
    <lineage>
        <taxon>Bacteria</taxon>
        <taxon>Pseudomonadati</taxon>
        <taxon>Pseudomonadota</taxon>
        <taxon>Gammaproteobacteria</taxon>
        <taxon>Oceanospirillales</taxon>
        <taxon>Halomonadaceae</taxon>
        <taxon>Cobetia</taxon>
    </lineage>
</organism>
<dbReference type="InterPro" id="IPR029058">
    <property type="entry name" value="AB_hydrolase_fold"/>
</dbReference>
<dbReference type="SUPFAM" id="SSF53474">
    <property type="entry name" value="alpha/beta-Hydrolases"/>
    <property type="match status" value="1"/>
</dbReference>
<dbReference type="RefSeq" id="WP_303595681.1">
    <property type="nucleotide sequence ID" value="NZ_JAUORK010000041.1"/>
</dbReference>
<gene>
    <name evidence="3" type="ORF">Q4535_17580</name>
</gene>